<feature type="region of interest" description="Disordered" evidence="7">
    <location>
        <begin position="270"/>
        <end position="309"/>
    </location>
</feature>
<keyword evidence="8" id="KW-1133">Transmembrane helix</keyword>
<dbReference type="GO" id="GO:0004674">
    <property type="term" value="F:protein serine/threonine kinase activity"/>
    <property type="evidence" value="ECO:0007669"/>
    <property type="project" value="UniProtKB-EC"/>
</dbReference>
<dbReference type="EMBL" id="JAAHFQ010000946">
    <property type="protein sequence ID" value="NER31815.1"/>
    <property type="molecule type" value="Genomic_DNA"/>
</dbReference>
<evidence type="ECO:0000256" key="3">
    <source>
        <dbReference type="ARBA" id="ARBA00022741"/>
    </source>
</evidence>
<dbReference type="AlphaFoldDB" id="A0A6B3NLK3"/>
<keyword evidence="3 6" id="KW-0547">Nucleotide-binding</keyword>
<proteinExistence type="predicted"/>
<feature type="transmembrane region" description="Helical" evidence="8">
    <location>
        <begin position="318"/>
        <end position="344"/>
    </location>
</feature>
<name>A0A6B3NLK3_9CYAN</name>
<evidence type="ECO:0000256" key="2">
    <source>
        <dbReference type="ARBA" id="ARBA00022679"/>
    </source>
</evidence>
<dbReference type="SUPFAM" id="SSF56112">
    <property type="entry name" value="Protein kinase-like (PK-like)"/>
    <property type="match status" value="1"/>
</dbReference>
<dbReference type="InterPro" id="IPR017441">
    <property type="entry name" value="Protein_kinase_ATP_BS"/>
</dbReference>
<evidence type="ECO:0000313" key="10">
    <source>
        <dbReference type="EMBL" id="NER31815.1"/>
    </source>
</evidence>
<dbReference type="PROSITE" id="PS00107">
    <property type="entry name" value="PROTEIN_KINASE_ATP"/>
    <property type="match status" value="1"/>
</dbReference>
<dbReference type="Pfam" id="PF00069">
    <property type="entry name" value="Pkinase"/>
    <property type="match status" value="1"/>
</dbReference>
<feature type="binding site" evidence="6">
    <location>
        <position position="43"/>
    </location>
    <ligand>
        <name>ATP</name>
        <dbReference type="ChEBI" id="CHEBI:30616"/>
    </ligand>
</feature>
<accession>A0A6B3NLK3</accession>
<sequence length="495" mass="54510">MTSIVGKTLQGGKYTLEQELGRGGFGVTYKAIHHYLGQVVVIKTLNESLHQHPEFERFRRQFQDEARRLALCIHPNIVRVSDFFVEAGLPFMVMDYIPGQDLQELVFPEKPLSEKNAINYIQQIGEALKVVHQKGLLHRDIKPANIIRRQGTDEVVLIDFGIAREFTPNSTQTHTGMVSEGYAPIEQYLPKEKRTPATDVYGLAATLYALLTAQVPVPSALRNRQPLTAPRQLQPQLSAALSQAVMRGMAVDAHFRPETVDEWLSLLPEPQVEPTSSNHTQSQSNSSPTRATIALKPQQHSQSQGKSKRVAIDSMRPWWVVPGLLFSAAALFSGVVFALGTILFGSKQPEVSPTTEPTILPLPLLEDEQTQEVEQAPPQTVEKNNTPTPTPRRATPQVKPLPLPKPSNQSPSSQPEETTPASPKPQKTTPALTNESSSPTPESSSEQSQPPAQVPTSTNSPESPTPTNPGVETFKSPQFQPPPEGIRPRKKLEPN</sequence>
<evidence type="ECO:0000256" key="5">
    <source>
        <dbReference type="ARBA" id="ARBA00022840"/>
    </source>
</evidence>
<dbReference type="PANTHER" id="PTHR43289:SF6">
    <property type="entry name" value="SERINE_THREONINE-PROTEIN KINASE NEKL-3"/>
    <property type="match status" value="1"/>
</dbReference>
<dbReference type="PANTHER" id="PTHR43289">
    <property type="entry name" value="MITOGEN-ACTIVATED PROTEIN KINASE KINASE KINASE 20-RELATED"/>
    <property type="match status" value="1"/>
</dbReference>
<keyword evidence="4 10" id="KW-0418">Kinase</keyword>
<dbReference type="InterPro" id="IPR011009">
    <property type="entry name" value="Kinase-like_dom_sf"/>
</dbReference>
<evidence type="ECO:0000256" key="8">
    <source>
        <dbReference type="SAM" id="Phobius"/>
    </source>
</evidence>
<organism evidence="10">
    <name type="scientific">Symploca sp. SIO1C4</name>
    <dbReference type="NCBI Taxonomy" id="2607765"/>
    <lineage>
        <taxon>Bacteria</taxon>
        <taxon>Bacillati</taxon>
        <taxon>Cyanobacteriota</taxon>
        <taxon>Cyanophyceae</taxon>
        <taxon>Coleofasciculales</taxon>
        <taxon>Coleofasciculaceae</taxon>
        <taxon>Symploca</taxon>
    </lineage>
</organism>
<dbReference type="EC" id="2.7.11.1" evidence="1"/>
<feature type="compositionally biased region" description="Low complexity" evidence="7">
    <location>
        <begin position="435"/>
        <end position="462"/>
    </location>
</feature>
<evidence type="ECO:0000256" key="4">
    <source>
        <dbReference type="ARBA" id="ARBA00022777"/>
    </source>
</evidence>
<evidence type="ECO:0000256" key="7">
    <source>
        <dbReference type="SAM" id="MobiDB-lite"/>
    </source>
</evidence>
<evidence type="ECO:0000259" key="9">
    <source>
        <dbReference type="PROSITE" id="PS50011"/>
    </source>
</evidence>
<reference evidence="10" key="1">
    <citation type="submission" date="2019-11" db="EMBL/GenBank/DDBJ databases">
        <title>Genomic insights into an expanded diversity of filamentous marine cyanobacteria reveals the extraordinary biosynthetic potential of Moorea and Okeania.</title>
        <authorList>
            <person name="Ferreira Leao T."/>
            <person name="Wang M."/>
            <person name="Moss N."/>
            <person name="Da Silva R."/>
            <person name="Sanders J."/>
            <person name="Nurk S."/>
            <person name="Gurevich A."/>
            <person name="Humphrey G."/>
            <person name="Reher R."/>
            <person name="Zhu Q."/>
            <person name="Belda-Ferre P."/>
            <person name="Glukhov E."/>
            <person name="Rex R."/>
            <person name="Dorrestein P.C."/>
            <person name="Knight R."/>
            <person name="Pevzner P."/>
            <person name="Gerwick W.H."/>
            <person name="Gerwick L."/>
        </authorList>
    </citation>
    <scope>NUCLEOTIDE SEQUENCE</scope>
    <source>
        <strain evidence="10">SIO1C4</strain>
    </source>
</reference>
<feature type="compositionally biased region" description="Low complexity" evidence="7">
    <location>
        <begin position="274"/>
        <end position="288"/>
    </location>
</feature>
<feature type="compositionally biased region" description="Low complexity" evidence="7">
    <location>
        <begin position="406"/>
        <end position="415"/>
    </location>
</feature>
<keyword evidence="8" id="KW-0472">Membrane</keyword>
<protein>
    <recommendedName>
        <fullName evidence="1">non-specific serine/threonine protein kinase</fullName>
        <ecNumber evidence="1">2.7.11.1</ecNumber>
    </recommendedName>
</protein>
<comment type="caution">
    <text evidence="10">The sequence shown here is derived from an EMBL/GenBank/DDBJ whole genome shotgun (WGS) entry which is preliminary data.</text>
</comment>
<dbReference type="InterPro" id="IPR000719">
    <property type="entry name" value="Prot_kinase_dom"/>
</dbReference>
<keyword evidence="8" id="KW-0812">Transmembrane</keyword>
<keyword evidence="2" id="KW-0808">Transferase</keyword>
<dbReference type="Gene3D" id="1.10.510.10">
    <property type="entry name" value="Transferase(Phosphotransferase) domain 1"/>
    <property type="match status" value="1"/>
</dbReference>
<dbReference type="CDD" id="cd14014">
    <property type="entry name" value="STKc_PknB_like"/>
    <property type="match status" value="1"/>
</dbReference>
<keyword evidence="5 6" id="KW-0067">ATP-binding</keyword>
<feature type="compositionally biased region" description="Polar residues" evidence="7">
    <location>
        <begin position="416"/>
        <end position="434"/>
    </location>
</feature>
<evidence type="ECO:0000256" key="6">
    <source>
        <dbReference type="PROSITE-ProRule" id="PRU10141"/>
    </source>
</evidence>
<dbReference type="PROSITE" id="PS50011">
    <property type="entry name" value="PROTEIN_KINASE_DOM"/>
    <property type="match status" value="1"/>
</dbReference>
<feature type="domain" description="Protein kinase" evidence="9">
    <location>
        <begin position="14"/>
        <end position="272"/>
    </location>
</feature>
<evidence type="ECO:0000256" key="1">
    <source>
        <dbReference type="ARBA" id="ARBA00012513"/>
    </source>
</evidence>
<dbReference type="Gene3D" id="3.30.200.20">
    <property type="entry name" value="Phosphorylase Kinase, domain 1"/>
    <property type="match status" value="1"/>
</dbReference>
<feature type="region of interest" description="Disordered" evidence="7">
    <location>
        <begin position="369"/>
        <end position="495"/>
    </location>
</feature>
<gene>
    <name evidence="10" type="ORF">F6J89_30450</name>
</gene>
<dbReference type="SMART" id="SM00220">
    <property type="entry name" value="S_TKc"/>
    <property type="match status" value="1"/>
</dbReference>
<dbReference type="GO" id="GO:0005524">
    <property type="term" value="F:ATP binding"/>
    <property type="evidence" value="ECO:0007669"/>
    <property type="project" value="UniProtKB-UniRule"/>
</dbReference>